<feature type="domain" description="ASCH" evidence="1">
    <location>
        <begin position="5"/>
        <end position="61"/>
    </location>
</feature>
<dbReference type="InterPro" id="IPR007374">
    <property type="entry name" value="ASCH_domain"/>
</dbReference>
<dbReference type="InterPro" id="IPR015947">
    <property type="entry name" value="PUA-like_sf"/>
</dbReference>
<dbReference type="CDD" id="cd06554">
    <property type="entry name" value="ASCH_ASC-1_like"/>
    <property type="match status" value="1"/>
</dbReference>
<proteinExistence type="predicted"/>
<keyword evidence="3" id="KW-1185">Reference proteome</keyword>
<sequence length="146" mass="16424">MKAITIIQPWATLISLGEKKFETRSWPTKHRGLIAIHAGKKVNKEVCKEEPFHSVLAKHGYTADNLPTGMILATCKLNDCWMVGNTQGNSAIVESGSCKRAVTGNDYSFGWYDRGRYAWELADIKMIYDPVPAKGQQGLWNWDGRH</sequence>
<accession>A0ABT1YJW0</accession>
<dbReference type="EMBL" id="JANQBD010000015">
    <property type="protein sequence ID" value="MCR8633469.1"/>
    <property type="molecule type" value="Genomic_DNA"/>
</dbReference>
<name>A0ABT1YJW0_9BACL</name>
<evidence type="ECO:0000313" key="3">
    <source>
        <dbReference type="Proteomes" id="UP001300012"/>
    </source>
</evidence>
<dbReference type="Gene3D" id="2.30.130.30">
    <property type="entry name" value="Hypothetical protein"/>
    <property type="match status" value="1"/>
</dbReference>
<dbReference type="Pfam" id="PF04266">
    <property type="entry name" value="ASCH"/>
    <property type="match status" value="1"/>
</dbReference>
<reference evidence="2 3" key="1">
    <citation type="submission" date="2022-08" db="EMBL/GenBank/DDBJ databases">
        <title>Paenibacillus endoradicis sp. nov., Paenibacillus radicibacter sp. nov and Paenibacillus pararadicis sp. nov., three cold-adapted plant growth-promoting bacteria isolated from root of Larix gmelinii in Great Khingan.</title>
        <authorList>
            <person name="Xue H."/>
        </authorList>
    </citation>
    <scope>NUCLEOTIDE SEQUENCE [LARGE SCALE GENOMIC DNA]</scope>
    <source>
        <strain evidence="2 3">N5-1-1-5</strain>
    </source>
</reference>
<dbReference type="SUPFAM" id="SSF88697">
    <property type="entry name" value="PUA domain-like"/>
    <property type="match status" value="1"/>
</dbReference>
<evidence type="ECO:0000259" key="1">
    <source>
        <dbReference type="Pfam" id="PF04266"/>
    </source>
</evidence>
<evidence type="ECO:0000313" key="2">
    <source>
        <dbReference type="EMBL" id="MCR8633469.1"/>
    </source>
</evidence>
<gene>
    <name evidence="2" type="ORF">NV381_19995</name>
</gene>
<dbReference type="RefSeq" id="WP_258215045.1">
    <property type="nucleotide sequence ID" value="NZ_JANQBD010000015.1"/>
</dbReference>
<organism evidence="2 3">
    <name type="scientific">Paenibacillus radicis</name>
    <name type="common">ex Xue et al. 2023</name>
    <dbReference type="NCBI Taxonomy" id="2972489"/>
    <lineage>
        <taxon>Bacteria</taxon>
        <taxon>Bacillati</taxon>
        <taxon>Bacillota</taxon>
        <taxon>Bacilli</taxon>
        <taxon>Bacillales</taxon>
        <taxon>Paenibacillaceae</taxon>
        <taxon>Paenibacillus</taxon>
    </lineage>
</organism>
<protein>
    <submittedName>
        <fullName evidence="2">ASCH domain-containing protein</fullName>
    </submittedName>
</protein>
<comment type="caution">
    <text evidence="2">The sequence shown here is derived from an EMBL/GenBank/DDBJ whole genome shotgun (WGS) entry which is preliminary data.</text>
</comment>
<dbReference type="Proteomes" id="UP001300012">
    <property type="component" value="Unassembled WGS sequence"/>
</dbReference>